<dbReference type="AlphaFoldDB" id="A0A1K2I0T8"/>
<dbReference type="EMBL" id="FPKU01000003">
    <property type="protein sequence ID" value="SFZ85936.1"/>
    <property type="molecule type" value="Genomic_DNA"/>
</dbReference>
<reference evidence="2 3" key="1">
    <citation type="submission" date="2016-11" db="EMBL/GenBank/DDBJ databases">
        <authorList>
            <person name="Jaros S."/>
            <person name="Januszkiewicz K."/>
            <person name="Wedrychowicz H."/>
        </authorList>
    </citation>
    <scope>NUCLEOTIDE SEQUENCE [LARGE SCALE GENOMIC DNA]</scope>
    <source>
        <strain evidence="2 3">ATCC 23634</strain>
    </source>
</reference>
<sequence>MGLADSAQMRVGRNLKVEASLTFATALEDVMPRFYFDIGLDIMYHDLVGYMFSDRQAAEREARKALVQIALDELAGSFSASTLTIHIRDERHDLISILSLTFARHSLASPPKASAA</sequence>
<dbReference type="Pfam" id="PF21834">
    <property type="entry name" value="DUF6894"/>
    <property type="match status" value="1"/>
</dbReference>
<dbReference type="Proteomes" id="UP000183447">
    <property type="component" value="Unassembled WGS sequence"/>
</dbReference>
<keyword evidence="3" id="KW-1185">Reference proteome</keyword>
<evidence type="ECO:0000313" key="2">
    <source>
        <dbReference type="EMBL" id="SFZ85936.1"/>
    </source>
</evidence>
<dbReference type="InterPro" id="IPR054189">
    <property type="entry name" value="DUF6894"/>
</dbReference>
<evidence type="ECO:0000313" key="3">
    <source>
        <dbReference type="Proteomes" id="UP000183447"/>
    </source>
</evidence>
<proteinExistence type="predicted"/>
<evidence type="ECO:0000259" key="1">
    <source>
        <dbReference type="Pfam" id="PF21834"/>
    </source>
</evidence>
<gene>
    <name evidence="2" type="ORF">SAMN02983003_3108</name>
</gene>
<protein>
    <recommendedName>
        <fullName evidence="1">DUF6894 domain-containing protein</fullName>
    </recommendedName>
</protein>
<organism evidence="2 3">
    <name type="scientific">Devosia enhydra</name>
    <dbReference type="NCBI Taxonomy" id="665118"/>
    <lineage>
        <taxon>Bacteria</taxon>
        <taxon>Pseudomonadati</taxon>
        <taxon>Pseudomonadota</taxon>
        <taxon>Alphaproteobacteria</taxon>
        <taxon>Hyphomicrobiales</taxon>
        <taxon>Devosiaceae</taxon>
        <taxon>Devosia</taxon>
    </lineage>
</organism>
<accession>A0A1K2I0T8</accession>
<feature type="domain" description="DUF6894" evidence="1">
    <location>
        <begin position="33"/>
        <end position="100"/>
    </location>
</feature>
<name>A0A1K2I0T8_9HYPH</name>